<organism evidence="1 2">
    <name type="scientific">Dreissena polymorpha</name>
    <name type="common">Zebra mussel</name>
    <name type="synonym">Mytilus polymorpha</name>
    <dbReference type="NCBI Taxonomy" id="45954"/>
    <lineage>
        <taxon>Eukaryota</taxon>
        <taxon>Metazoa</taxon>
        <taxon>Spiralia</taxon>
        <taxon>Lophotrochozoa</taxon>
        <taxon>Mollusca</taxon>
        <taxon>Bivalvia</taxon>
        <taxon>Autobranchia</taxon>
        <taxon>Heteroconchia</taxon>
        <taxon>Euheterodonta</taxon>
        <taxon>Imparidentia</taxon>
        <taxon>Neoheterodontei</taxon>
        <taxon>Myida</taxon>
        <taxon>Dreissenoidea</taxon>
        <taxon>Dreissenidae</taxon>
        <taxon>Dreissena</taxon>
    </lineage>
</organism>
<protein>
    <submittedName>
        <fullName evidence="1">Uncharacterized protein</fullName>
    </submittedName>
</protein>
<comment type="caution">
    <text evidence="1">The sequence shown here is derived from an EMBL/GenBank/DDBJ whole genome shotgun (WGS) entry which is preliminary data.</text>
</comment>
<keyword evidence="2" id="KW-1185">Reference proteome</keyword>
<dbReference type="EMBL" id="JAIWYP010000008">
    <property type="protein sequence ID" value="KAH3787067.1"/>
    <property type="molecule type" value="Genomic_DNA"/>
</dbReference>
<name>A0A9D4F047_DREPO</name>
<gene>
    <name evidence="1" type="ORF">DPMN_165186</name>
</gene>
<proteinExistence type="predicted"/>
<sequence length="416" mass="47541">MAPDTKVPDGRTAGRTDNAKTISLRLWRGIIIHETQLTLINVYGLNIDESKFYETLHSNKINNKDINILFFEELRQTLGIGDPGLTVKVIHYKNVLETIAFKEHFKMHKLNSKNGYEYYGLGASPQAKNVLKNATPPCGHVFKRTSTIFDLSPDIISTNILTKFHRHWTTNVTSSVITRKTGPPPGSHVFQQTRTIFKLIRDMFHEDWTINVTSRVLKRKTATTTGGYFFSFNWNHFRTRKIATPPGSHVFQPTGTIFELVQDIIRTNVLTKFHEDWTINLTSTVKTAPPPGGHVFLPTGTIFELVKDFIGTHVPTKFHDDWTKNVTSRVLTRKTATPPGTQFHEDWTINVNVDAARQTTNKRRSQKLTMSKLCSVNGKVITNKSQIIEEAYFSKHYKRKNVDLCKITHHALKEEE</sequence>
<dbReference type="AlphaFoldDB" id="A0A9D4F047"/>
<accession>A0A9D4F047</accession>
<reference evidence="1" key="2">
    <citation type="submission" date="2020-11" db="EMBL/GenBank/DDBJ databases">
        <authorList>
            <person name="McCartney M.A."/>
            <person name="Auch B."/>
            <person name="Kono T."/>
            <person name="Mallez S."/>
            <person name="Becker A."/>
            <person name="Gohl D.M."/>
            <person name="Silverstein K.A.T."/>
            <person name="Koren S."/>
            <person name="Bechman K.B."/>
            <person name="Herman A."/>
            <person name="Abrahante J.E."/>
            <person name="Garbe J."/>
        </authorList>
    </citation>
    <scope>NUCLEOTIDE SEQUENCE</scope>
    <source>
        <strain evidence="1">Duluth1</strain>
        <tissue evidence="1">Whole animal</tissue>
    </source>
</reference>
<evidence type="ECO:0000313" key="2">
    <source>
        <dbReference type="Proteomes" id="UP000828390"/>
    </source>
</evidence>
<dbReference type="Proteomes" id="UP000828390">
    <property type="component" value="Unassembled WGS sequence"/>
</dbReference>
<reference evidence="1" key="1">
    <citation type="journal article" date="2019" name="bioRxiv">
        <title>The Genome of the Zebra Mussel, Dreissena polymorpha: A Resource for Invasive Species Research.</title>
        <authorList>
            <person name="McCartney M.A."/>
            <person name="Auch B."/>
            <person name="Kono T."/>
            <person name="Mallez S."/>
            <person name="Zhang Y."/>
            <person name="Obille A."/>
            <person name="Becker A."/>
            <person name="Abrahante J.E."/>
            <person name="Garbe J."/>
            <person name="Badalamenti J.P."/>
            <person name="Herman A."/>
            <person name="Mangelson H."/>
            <person name="Liachko I."/>
            <person name="Sullivan S."/>
            <person name="Sone E.D."/>
            <person name="Koren S."/>
            <person name="Silverstein K.A.T."/>
            <person name="Beckman K.B."/>
            <person name="Gohl D.M."/>
        </authorList>
    </citation>
    <scope>NUCLEOTIDE SEQUENCE</scope>
    <source>
        <strain evidence="1">Duluth1</strain>
        <tissue evidence="1">Whole animal</tissue>
    </source>
</reference>
<evidence type="ECO:0000313" key="1">
    <source>
        <dbReference type="EMBL" id="KAH3787067.1"/>
    </source>
</evidence>